<reference evidence="2 3" key="1">
    <citation type="submission" date="2021-03" db="EMBL/GenBank/DDBJ databases">
        <title>Enterococcal diversity collection.</title>
        <authorList>
            <person name="Gilmore M.S."/>
            <person name="Schwartzman J."/>
            <person name="Van Tyne D."/>
            <person name="Martin M."/>
            <person name="Earl A.M."/>
            <person name="Manson A.L."/>
            <person name="Straub T."/>
            <person name="Salamzade R."/>
            <person name="Saavedra J."/>
            <person name="Lebreton F."/>
            <person name="Prichula J."/>
            <person name="Schaufler K."/>
            <person name="Gaca A."/>
            <person name="Sgardioli B."/>
            <person name="Wagenaar J."/>
            <person name="Strong T."/>
        </authorList>
    </citation>
    <scope>NUCLEOTIDE SEQUENCE [LARGE SCALE GENOMIC DNA]</scope>
    <source>
        <strain evidence="2 3">MJM12</strain>
    </source>
</reference>
<protein>
    <submittedName>
        <fullName evidence="2">Type II toxin-antitoxin system VapC family toxin</fullName>
    </submittedName>
</protein>
<name>A0ABS3H9U7_9ENTE</name>
<keyword evidence="3" id="KW-1185">Reference proteome</keyword>
<dbReference type="CDD" id="cd09854">
    <property type="entry name" value="PIN_VapC-like"/>
    <property type="match status" value="1"/>
</dbReference>
<comment type="caution">
    <text evidence="2">The sequence shown here is derived from an EMBL/GenBank/DDBJ whole genome shotgun (WGS) entry which is preliminary data.</text>
</comment>
<gene>
    <name evidence="2" type="ORF">JZO76_08900</name>
</gene>
<dbReference type="InterPro" id="IPR002716">
    <property type="entry name" value="PIN_dom"/>
</dbReference>
<dbReference type="Gene3D" id="3.40.50.1010">
    <property type="entry name" value="5'-nuclease"/>
    <property type="match status" value="1"/>
</dbReference>
<dbReference type="RefSeq" id="WP_169042722.1">
    <property type="nucleotide sequence ID" value="NZ_JAFLVT010000010.1"/>
</dbReference>
<sequence length="203" mass="23783">MDEKIYTFIDANILIYIYEFKKFAVDEWLEELYGAIFIHKEVMSELILVEMKEYYQDKIEKSLTWKLFDPEDEQQLTEEEYDIYQSIFEDIREKFTQFQNGRSYKSTTDSGDIAILAGCLFQQVSLITSQDSDFRKFLDISNLKVSSGGEEVPDKDIEIHDLLNLGNLLLEKNICTRSQYKQFCKAIIGAKNFQSLEEHLNGS</sequence>
<evidence type="ECO:0000313" key="2">
    <source>
        <dbReference type="EMBL" id="MBO0449655.1"/>
    </source>
</evidence>
<dbReference type="SUPFAM" id="SSF88723">
    <property type="entry name" value="PIN domain-like"/>
    <property type="match status" value="1"/>
</dbReference>
<accession>A0ABS3H9U7</accession>
<organism evidence="2 3">
    <name type="scientific">Candidatus Enterococcus myersii</name>
    <dbReference type="NCBI Taxonomy" id="2815322"/>
    <lineage>
        <taxon>Bacteria</taxon>
        <taxon>Bacillati</taxon>
        <taxon>Bacillota</taxon>
        <taxon>Bacilli</taxon>
        <taxon>Lactobacillales</taxon>
        <taxon>Enterococcaceae</taxon>
        <taxon>Enterococcus</taxon>
    </lineage>
</organism>
<evidence type="ECO:0000313" key="3">
    <source>
        <dbReference type="Proteomes" id="UP000664256"/>
    </source>
</evidence>
<feature type="domain" description="PIN" evidence="1">
    <location>
        <begin position="8"/>
        <end position="136"/>
    </location>
</feature>
<proteinExistence type="predicted"/>
<evidence type="ECO:0000259" key="1">
    <source>
        <dbReference type="Pfam" id="PF01850"/>
    </source>
</evidence>
<dbReference type="Proteomes" id="UP000664256">
    <property type="component" value="Unassembled WGS sequence"/>
</dbReference>
<dbReference type="EMBL" id="JAFLVT010000010">
    <property type="protein sequence ID" value="MBO0449655.1"/>
    <property type="molecule type" value="Genomic_DNA"/>
</dbReference>
<dbReference type="InterPro" id="IPR029060">
    <property type="entry name" value="PIN-like_dom_sf"/>
</dbReference>
<dbReference type="Pfam" id="PF01850">
    <property type="entry name" value="PIN"/>
    <property type="match status" value="1"/>
</dbReference>